<dbReference type="PRINTS" id="PR01217">
    <property type="entry name" value="PRICHEXTENSN"/>
</dbReference>
<proteinExistence type="predicted"/>
<feature type="compositionally biased region" description="Pro residues" evidence="1">
    <location>
        <begin position="45"/>
        <end position="113"/>
    </location>
</feature>
<feature type="compositionally biased region" description="Basic and acidic residues" evidence="1">
    <location>
        <begin position="1"/>
        <end position="10"/>
    </location>
</feature>
<evidence type="ECO:0000313" key="2">
    <source>
        <dbReference type="EMBL" id="KAK5897736.1"/>
    </source>
</evidence>
<name>A0AAN8C595_CHAGU</name>
<accession>A0AAN8C595</accession>
<reference evidence="2 3" key="1">
    <citation type="journal article" date="2023" name="Mol. Biol. Evol.">
        <title>Genomics of Secondarily Temperate Adaptation in the Only Non-Antarctic Icefish.</title>
        <authorList>
            <person name="Rivera-Colon A.G."/>
            <person name="Rayamajhi N."/>
            <person name="Minhas B.F."/>
            <person name="Madrigal G."/>
            <person name="Bilyk K.T."/>
            <person name="Yoon V."/>
            <person name="Hune M."/>
            <person name="Gregory S."/>
            <person name="Cheng C.H.C."/>
            <person name="Catchen J.M."/>
        </authorList>
    </citation>
    <scope>NUCLEOTIDE SEQUENCE [LARGE SCALE GENOMIC DNA]</scope>
    <source>
        <tissue evidence="2">White muscle</tissue>
    </source>
</reference>
<organism evidence="2 3">
    <name type="scientific">Champsocephalus gunnari</name>
    <name type="common">Mackerel icefish</name>
    <dbReference type="NCBI Taxonomy" id="52237"/>
    <lineage>
        <taxon>Eukaryota</taxon>
        <taxon>Metazoa</taxon>
        <taxon>Chordata</taxon>
        <taxon>Craniata</taxon>
        <taxon>Vertebrata</taxon>
        <taxon>Euteleostomi</taxon>
        <taxon>Actinopterygii</taxon>
        <taxon>Neopterygii</taxon>
        <taxon>Teleostei</taxon>
        <taxon>Neoteleostei</taxon>
        <taxon>Acanthomorphata</taxon>
        <taxon>Eupercaria</taxon>
        <taxon>Perciformes</taxon>
        <taxon>Notothenioidei</taxon>
        <taxon>Channichthyidae</taxon>
        <taxon>Champsocephalus</taxon>
    </lineage>
</organism>
<dbReference type="Proteomes" id="UP001331515">
    <property type="component" value="Unassembled WGS sequence"/>
</dbReference>
<dbReference type="AlphaFoldDB" id="A0AAN8C595"/>
<evidence type="ECO:0000256" key="1">
    <source>
        <dbReference type="SAM" id="MobiDB-lite"/>
    </source>
</evidence>
<keyword evidence="3" id="KW-1185">Reference proteome</keyword>
<gene>
    <name evidence="2" type="ORF">CgunFtcFv8_015214</name>
</gene>
<sequence>MSTKKLEKIQQRKTTKAKRPIEITWNKTRSSKRHPKGRTTKPLQSRPPVPPTPRHPVPPTPRPPVTPSPRPPVPPVPLTPRPPVTPVTPSPRPPVPPSPRHPVPPSPRPPVPPTLRTRSSSAGRGEHDSLSKIQISKFPPSLSSPRTVVVCVSVLQS</sequence>
<dbReference type="EMBL" id="JAURVH010001533">
    <property type="protein sequence ID" value="KAK5897736.1"/>
    <property type="molecule type" value="Genomic_DNA"/>
</dbReference>
<feature type="compositionally biased region" description="Basic residues" evidence="1">
    <location>
        <begin position="29"/>
        <end position="39"/>
    </location>
</feature>
<feature type="region of interest" description="Disordered" evidence="1">
    <location>
        <begin position="1"/>
        <end position="145"/>
    </location>
</feature>
<evidence type="ECO:0000313" key="3">
    <source>
        <dbReference type="Proteomes" id="UP001331515"/>
    </source>
</evidence>
<comment type="caution">
    <text evidence="2">The sequence shown here is derived from an EMBL/GenBank/DDBJ whole genome shotgun (WGS) entry which is preliminary data.</text>
</comment>
<protein>
    <submittedName>
        <fullName evidence="2">Uncharacterized protein</fullName>
    </submittedName>
</protein>